<proteinExistence type="predicted"/>
<dbReference type="AlphaFoldDB" id="A0A6A6TXU5"/>
<name>A0A6A6TXU5_9PEZI</name>
<organism evidence="2 3">
    <name type="scientific">Microthyrium microscopicum</name>
    <dbReference type="NCBI Taxonomy" id="703497"/>
    <lineage>
        <taxon>Eukaryota</taxon>
        <taxon>Fungi</taxon>
        <taxon>Dikarya</taxon>
        <taxon>Ascomycota</taxon>
        <taxon>Pezizomycotina</taxon>
        <taxon>Dothideomycetes</taxon>
        <taxon>Dothideomycetes incertae sedis</taxon>
        <taxon>Microthyriales</taxon>
        <taxon>Microthyriaceae</taxon>
        <taxon>Microthyrium</taxon>
    </lineage>
</organism>
<reference evidence="2" key="1">
    <citation type="journal article" date="2020" name="Stud. Mycol.">
        <title>101 Dothideomycetes genomes: a test case for predicting lifestyles and emergence of pathogens.</title>
        <authorList>
            <person name="Haridas S."/>
            <person name="Albert R."/>
            <person name="Binder M."/>
            <person name="Bloem J."/>
            <person name="Labutti K."/>
            <person name="Salamov A."/>
            <person name="Andreopoulos B."/>
            <person name="Baker S."/>
            <person name="Barry K."/>
            <person name="Bills G."/>
            <person name="Bluhm B."/>
            <person name="Cannon C."/>
            <person name="Castanera R."/>
            <person name="Culley D."/>
            <person name="Daum C."/>
            <person name="Ezra D."/>
            <person name="Gonzalez J."/>
            <person name="Henrissat B."/>
            <person name="Kuo A."/>
            <person name="Liang C."/>
            <person name="Lipzen A."/>
            <person name="Lutzoni F."/>
            <person name="Magnuson J."/>
            <person name="Mondo S."/>
            <person name="Nolan M."/>
            <person name="Ohm R."/>
            <person name="Pangilinan J."/>
            <person name="Park H.-J."/>
            <person name="Ramirez L."/>
            <person name="Alfaro M."/>
            <person name="Sun H."/>
            <person name="Tritt A."/>
            <person name="Yoshinaga Y."/>
            <person name="Zwiers L.-H."/>
            <person name="Turgeon B."/>
            <person name="Goodwin S."/>
            <person name="Spatafora J."/>
            <person name="Crous P."/>
            <person name="Grigoriev I."/>
        </authorList>
    </citation>
    <scope>NUCLEOTIDE SEQUENCE</scope>
    <source>
        <strain evidence="2">CBS 115976</strain>
    </source>
</reference>
<gene>
    <name evidence="2" type="ORF">BT63DRAFT_443225</name>
</gene>
<feature type="region of interest" description="Disordered" evidence="1">
    <location>
        <begin position="342"/>
        <end position="365"/>
    </location>
</feature>
<feature type="compositionally biased region" description="Polar residues" evidence="1">
    <location>
        <begin position="351"/>
        <end position="365"/>
    </location>
</feature>
<evidence type="ECO:0000313" key="3">
    <source>
        <dbReference type="Proteomes" id="UP000799302"/>
    </source>
</evidence>
<dbReference type="Gene3D" id="3.30.160.60">
    <property type="entry name" value="Classic Zinc Finger"/>
    <property type="match status" value="1"/>
</dbReference>
<protein>
    <submittedName>
        <fullName evidence="2">Uncharacterized protein</fullName>
    </submittedName>
</protein>
<evidence type="ECO:0000256" key="1">
    <source>
        <dbReference type="SAM" id="MobiDB-lite"/>
    </source>
</evidence>
<keyword evidence="3" id="KW-1185">Reference proteome</keyword>
<feature type="compositionally biased region" description="Low complexity" evidence="1">
    <location>
        <begin position="243"/>
        <end position="254"/>
    </location>
</feature>
<feature type="region of interest" description="Disordered" evidence="1">
    <location>
        <begin position="243"/>
        <end position="290"/>
    </location>
</feature>
<dbReference type="Proteomes" id="UP000799302">
    <property type="component" value="Unassembled WGS sequence"/>
</dbReference>
<dbReference type="OrthoDB" id="5366256at2759"/>
<accession>A0A6A6TXU5</accession>
<dbReference type="EMBL" id="MU004241">
    <property type="protein sequence ID" value="KAF2664905.1"/>
    <property type="molecule type" value="Genomic_DNA"/>
</dbReference>
<sequence>MANTTTDQQGNILPLARSITPGPLFFRSPQPRRVLSGRISRRRSTSLSLTDLNRQAIWDEAILQFPSTSPTTTSAAYSLDAVPSLISSASSTPSTAAFDIFPCTESVPLDTAVTSLLEEPSLLSFDPSMEFAVPLSYNTSSYTSHYPHSYIAPISEEKPMMTSESLEQHSTYAGSYAPSPALAGTSSALPSRSASVETEQVHDYSYPTSYTYAAPTSMGPAPSYNYSYGMNYSHAETRPSSYGYPSYSQSGSSYIPTQPSYMQSHDPRSTVDPSMTQGERPKLNDPPKETRCWDHGCNGRVFSTHSNYLRHVREKSGNATKATCPHCGAPFTRKTAMRQHVDNKKCGKKSGFNTPSSRSPSQPDR</sequence>
<feature type="compositionally biased region" description="Basic and acidic residues" evidence="1">
    <location>
        <begin position="279"/>
        <end position="290"/>
    </location>
</feature>
<evidence type="ECO:0000313" key="2">
    <source>
        <dbReference type="EMBL" id="KAF2664905.1"/>
    </source>
</evidence>